<dbReference type="Gene3D" id="3.40.50.300">
    <property type="entry name" value="P-loop containing nucleotide triphosphate hydrolases"/>
    <property type="match status" value="1"/>
</dbReference>
<protein>
    <recommendedName>
        <fullName evidence="4">Sulfotransferase</fullName>
    </recommendedName>
</protein>
<dbReference type="SUPFAM" id="SSF52540">
    <property type="entry name" value="P-loop containing nucleoside triphosphate hydrolases"/>
    <property type="match status" value="1"/>
</dbReference>
<accession>A0ABR1W0Q3</accession>
<keyword evidence="1" id="KW-0812">Transmembrane</keyword>
<keyword evidence="3" id="KW-1185">Reference proteome</keyword>
<evidence type="ECO:0000256" key="1">
    <source>
        <dbReference type="SAM" id="Phobius"/>
    </source>
</evidence>
<proteinExistence type="predicted"/>
<evidence type="ECO:0000313" key="2">
    <source>
        <dbReference type="EMBL" id="KAK8077072.1"/>
    </source>
</evidence>
<feature type="transmembrane region" description="Helical" evidence="1">
    <location>
        <begin position="268"/>
        <end position="288"/>
    </location>
</feature>
<keyword evidence="1" id="KW-1133">Transmembrane helix</keyword>
<dbReference type="PANTHER" id="PTHR36978:SF4">
    <property type="entry name" value="P-LOOP CONTAINING NUCLEOSIDE TRIPHOSPHATE HYDROLASE PROTEIN"/>
    <property type="match status" value="1"/>
</dbReference>
<dbReference type="InterPro" id="IPR040632">
    <property type="entry name" value="Sulfotransfer_4"/>
</dbReference>
<comment type="caution">
    <text evidence="2">The sequence shown here is derived from an EMBL/GenBank/DDBJ whole genome shotgun (WGS) entry which is preliminary data.</text>
</comment>
<gene>
    <name evidence="2" type="ORF">PG996_003242</name>
</gene>
<dbReference type="PANTHER" id="PTHR36978">
    <property type="entry name" value="P-LOOP CONTAINING NUCLEOTIDE TRIPHOSPHATE HYDROLASE"/>
    <property type="match status" value="1"/>
</dbReference>
<dbReference type="EMBL" id="JAQQWM010000002">
    <property type="protein sequence ID" value="KAK8077072.1"/>
    <property type="molecule type" value="Genomic_DNA"/>
</dbReference>
<evidence type="ECO:0008006" key="4">
    <source>
        <dbReference type="Google" id="ProtNLM"/>
    </source>
</evidence>
<name>A0ABR1W0Q3_9PEZI</name>
<dbReference type="InterPro" id="IPR027417">
    <property type="entry name" value="P-loop_NTPase"/>
</dbReference>
<keyword evidence="1" id="KW-0472">Membrane</keyword>
<dbReference type="Proteomes" id="UP001446871">
    <property type="component" value="Unassembled WGS sequence"/>
</dbReference>
<dbReference type="Pfam" id="PF17784">
    <property type="entry name" value="Sulfotransfer_4"/>
    <property type="match status" value="1"/>
</dbReference>
<reference evidence="2 3" key="1">
    <citation type="submission" date="2023-01" db="EMBL/GenBank/DDBJ databases">
        <title>Analysis of 21 Apiospora genomes using comparative genomics revels a genus with tremendous synthesis potential of carbohydrate active enzymes and secondary metabolites.</title>
        <authorList>
            <person name="Sorensen T."/>
        </authorList>
    </citation>
    <scope>NUCLEOTIDE SEQUENCE [LARGE SCALE GENOMIC DNA]</scope>
    <source>
        <strain evidence="2 3">CBS 83171</strain>
    </source>
</reference>
<evidence type="ECO:0000313" key="3">
    <source>
        <dbReference type="Proteomes" id="UP001446871"/>
    </source>
</evidence>
<organism evidence="2 3">
    <name type="scientific">Apiospora saccharicola</name>
    <dbReference type="NCBI Taxonomy" id="335842"/>
    <lineage>
        <taxon>Eukaryota</taxon>
        <taxon>Fungi</taxon>
        <taxon>Dikarya</taxon>
        <taxon>Ascomycota</taxon>
        <taxon>Pezizomycotina</taxon>
        <taxon>Sordariomycetes</taxon>
        <taxon>Xylariomycetidae</taxon>
        <taxon>Amphisphaeriales</taxon>
        <taxon>Apiosporaceae</taxon>
        <taxon>Apiospora</taxon>
    </lineage>
</organism>
<sequence>MAMPSLVKATSNLREVSLGTDPRARKRTVPMQVLSLGFPRTGTSSMEAALKILGYGPVFHGEDILFNILDLEMAGEGLKAKYDPENARCQPFGREEFDQLLGEYQAVTDGPFCLFGPELMAAYPDAKVVLVERPLDSWYESFASTVSRMPFRRRLLDRLVNFLVPDLARQRRARDAVFGAVVPHAADSQDDIRARCRDVYRRHYREIRRAARPGQVLEYALDDGWEPLCEFLGKPVPDVPFPHINDGAEFAQRLANYRWMFVMRAVENLAVGAIGVCIALAALGYLVWGNRYSPDL</sequence>